<accession>A0A067T926</accession>
<dbReference type="HOGENOM" id="CLU_1948974_0_0_1"/>
<keyword evidence="1" id="KW-0472">Membrane</keyword>
<gene>
    <name evidence="2" type="ORF">GALMADRAFT_1246759</name>
</gene>
<keyword evidence="1" id="KW-1133">Transmembrane helix</keyword>
<sequence length="129" mass="14303">MVSEIPETILAPSALSAGTVAAISTVCLCVNCCHNCGRRRRWRFNVQHSTLSSRRTDLWRKFSLADLTGSPTENSERSHSGLMVLVYLPADACSASAPLLSLLPLFVVYDLCSGYPGIFRQRWRDVSRL</sequence>
<dbReference type="EMBL" id="KL142373">
    <property type="protein sequence ID" value="KDR79651.1"/>
    <property type="molecule type" value="Genomic_DNA"/>
</dbReference>
<organism evidence="2 3">
    <name type="scientific">Galerina marginata (strain CBS 339.88)</name>
    <dbReference type="NCBI Taxonomy" id="685588"/>
    <lineage>
        <taxon>Eukaryota</taxon>
        <taxon>Fungi</taxon>
        <taxon>Dikarya</taxon>
        <taxon>Basidiomycota</taxon>
        <taxon>Agaricomycotina</taxon>
        <taxon>Agaricomycetes</taxon>
        <taxon>Agaricomycetidae</taxon>
        <taxon>Agaricales</taxon>
        <taxon>Agaricineae</taxon>
        <taxon>Strophariaceae</taxon>
        <taxon>Galerina</taxon>
    </lineage>
</organism>
<keyword evidence="3" id="KW-1185">Reference proteome</keyword>
<evidence type="ECO:0000256" key="1">
    <source>
        <dbReference type="SAM" id="Phobius"/>
    </source>
</evidence>
<evidence type="ECO:0000313" key="2">
    <source>
        <dbReference type="EMBL" id="KDR79651.1"/>
    </source>
</evidence>
<dbReference type="Proteomes" id="UP000027222">
    <property type="component" value="Unassembled WGS sequence"/>
</dbReference>
<dbReference type="AlphaFoldDB" id="A0A067T926"/>
<reference evidence="3" key="1">
    <citation type="journal article" date="2014" name="Proc. Natl. Acad. Sci. U.S.A.">
        <title>Extensive sampling of basidiomycete genomes demonstrates inadequacy of the white-rot/brown-rot paradigm for wood decay fungi.</title>
        <authorList>
            <person name="Riley R."/>
            <person name="Salamov A.A."/>
            <person name="Brown D.W."/>
            <person name="Nagy L.G."/>
            <person name="Floudas D."/>
            <person name="Held B.W."/>
            <person name="Levasseur A."/>
            <person name="Lombard V."/>
            <person name="Morin E."/>
            <person name="Otillar R."/>
            <person name="Lindquist E.A."/>
            <person name="Sun H."/>
            <person name="LaButti K.M."/>
            <person name="Schmutz J."/>
            <person name="Jabbour D."/>
            <person name="Luo H."/>
            <person name="Baker S.E."/>
            <person name="Pisabarro A.G."/>
            <person name="Walton J.D."/>
            <person name="Blanchette R.A."/>
            <person name="Henrissat B."/>
            <person name="Martin F."/>
            <person name="Cullen D."/>
            <person name="Hibbett D.S."/>
            <person name="Grigoriev I.V."/>
        </authorList>
    </citation>
    <scope>NUCLEOTIDE SEQUENCE [LARGE SCALE GENOMIC DNA]</scope>
    <source>
        <strain evidence="3">CBS 339.88</strain>
    </source>
</reference>
<name>A0A067T926_GALM3</name>
<proteinExistence type="predicted"/>
<keyword evidence="1" id="KW-0812">Transmembrane</keyword>
<evidence type="ECO:0000313" key="3">
    <source>
        <dbReference type="Proteomes" id="UP000027222"/>
    </source>
</evidence>
<protein>
    <submittedName>
        <fullName evidence="2">Uncharacterized protein</fullName>
    </submittedName>
</protein>
<feature type="transmembrane region" description="Helical" evidence="1">
    <location>
        <begin position="12"/>
        <end position="33"/>
    </location>
</feature>